<proteinExistence type="predicted"/>
<gene>
    <name evidence="2" type="ORF">H9779_03125</name>
</gene>
<dbReference type="AlphaFoldDB" id="A0A9D2IEQ3"/>
<sequence>MKKTTKIVLEIVLAIAILGLVYTMYLQISTPIKFEKERAAREASVIDRLKDIRTAERNYKSKYNRFTDSFDSLINFVLNDSLQFERKIVDENDSAAMANLKKRGIKNSEIVFVRAIDTIFSPKKLTPEQVRELRYIPGTNNQTEFQIEAGMITTESKVVIPVLEVRAPYKLFLDTVKYRQEVINLIDDQEKNFGEYGGLKFGSMEKGNNEAGNWGDE</sequence>
<evidence type="ECO:0000313" key="2">
    <source>
        <dbReference type="EMBL" id="HJA98577.1"/>
    </source>
</evidence>
<accession>A0A9D2IEQ3</accession>
<name>A0A9D2IEQ3_9BACT</name>
<reference evidence="2" key="2">
    <citation type="submission" date="2021-04" db="EMBL/GenBank/DDBJ databases">
        <authorList>
            <person name="Gilroy R."/>
        </authorList>
    </citation>
    <scope>NUCLEOTIDE SEQUENCE</scope>
    <source>
        <strain evidence="2">CHK169-11906</strain>
    </source>
</reference>
<dbReference type="Proteomes" id="UP000824259">
    <property type="component" value="Unassembled WGS sequence"/>
</dbReference>
<evidence type="ECO:0000256" key="1">
    <source>
        <dbReference type="SAM" id="Phobius"/>
    </source>
</evidence>
<reference evidence="2" key="1">
    <citation type="journal article" date="2021" name="PeerJ">
        <title>Extensive microbial diversity within the chicken gut microbiome revealed by metagenomics and culture.</title>
        <authorList>
            <person name="Gilroy R."/>
            <person name="Ravi A."/>
            <person name="Getino M."/>
            <person name="Pursley I."/>
            <person name="Horton D.L."/>
            <person name="Alikhan N.F."/>
            <person name="Baker D."/>
            <person name="Gharbi K."/>
            <person name="Hall N."/>
            <person name="Watson M."/>
            <person name="Adriaenssens E.M."/>
            <person name="Foster-Nyarko E."/>
            <person name="Jarju S."/>
            <person name="Secka A."/>
            <person name="Antonio M."/>
            <person name="Oren A."/>
            <person name="Chaudhuri R.R."/>
            <person name="La Ragione R."/>
            <person name="Hildebrand F."/>
            <person name="Pallen M.J."/>
        </authorList>
    </citation>
    <scope>NUCLEOTIDE SEQUENCE</scope>
    <source>
        <strain evidence="2">CHK169-11906</strain>
    </source>
</reference>
<protein>
    <submittedName>
        <fullName evidence="2">Uncharacterized protein</fullName>
    </submittedName>
</protein>
<evidence type="ECO:0000313" key="3">
    <source>
        <dbReference type="Proteomes" id="UP000824259"/>
    </source>
</evidence>
<keyword evidence="1" id="KW-1133">Transmembrane helix</keyword>
<keyword evidence="1" id="KW-0812">Transmembrane</keyword>
<keyword evidence="1" id="KW-0472">Membrane</keyword>
<organism evidence="2 3">
    <name type="scientific">Candidatus Alistipes avicola</name>
    <dbReference type="NCBI Taxonomy" id="2838432"/>
    <lineage>
        <taxon>Bacteria</taxon>
        <taxon>Pseudomonadati</taxon>
        <taxon>Bacteroidota</taxon>
        <taxon>Bacteroidia</taxon>
        <taxon>Bacteroidales</taxon>
        <taxon>Rikenellaceae</taxon>
        <taxon>Alistipes</taxon>
    </lineage>
</organism>
<comment type="caution">
    <text evidence="2">The sequence shown here is derived from an EMBL/GenBank/DDBJ whole genome shotgun (WGS) entry which is preliminary data.</text>
</comment>
<feature type="transmembrane region" description="Helical" evidence="1">
    <location>
        <begin position="7"/>
        <end position="28"/>
    </location>
</feature>
<dbReference type="EMBL" id="DWYR01000009">
    <property type="protein sequence ID" value="HJA98577.1"/>
    <property type="molecule type" value="Genomic_DNA"/>
</dbReference>